<dbReference type="eggNOG" id="KOG3431">
    <property type="taxonomic scope" value="Eukaryota"/>
</dbReference>
<dbReference type="Pfam" id="PF01984">
    <property type="entry name" value="dsDNA_bind"/>
    <property type="match status" value="1"/>
</dbReference>
<dbReference type="PANTHER" id="PTHR10840:SF0">
    <property type="entry name" value="PROGRAMMED CELL DEATH PROTEIN 5"/>
    <property type="match status" value="1"/>
</dbReference>
<dbReference type="PANTHER" id="PTHR10840">
    <property type="entry name" value="PROGRAMMED CELL DEATH PROTEIN 5"/>
    <property type="match status" value="1"/>
</dbReference>
<dbReference type="STRING" id="5722.A2FDZ3"/>
<sequence length="109" mass="12334">MSSAEAKKQAEEKQKQLEAQHAALLDKILSTEAKERLGRIALVKPEKARMVEDLLIQMSQQRNLGGPVQDAELLEILNKVSATEQAHSTVQIKHRGKFDDKWDDDDEGW</sequence>
<evidence type="ECO:0000256" key="2">
    <source>
        <dbReference type="SAM" id="MobiDB-lite"/>
    </source>
</evidence>
<dbReference type="SMR" id="A2FDZ3"/>
<organism evidence="3 4">
    <name type="scientific">Trichomonas vaginalis (strain ATCC PRA-98 / G3)</name>
    <dbReference type="NCBI Taxonomy" id="412133"/>
    <lineage>
        <taxon>Eukaryota</taxon>
        <taxon>Metamonada</taxon>
        <taxon>Parabasalia</taxon>
        <taxon>Trichomonadida</taxon>
        <taxon>Trichomonadidae</taxon>
        <taxon>Trichomonas</taxon>
    </lineage>
</organism>
<accession>A2FDZ3</accession>
<gene>
    <name evidence="3" type="ORF">TVAG_390790</name>
</gene>
<dbReference type="GO" id="GO:0003677">
    <property type="term" value="F:DNA binding"/>
    <property type="evidence" value="ECO:0007669"/>
    <property type="project" value="UniProtKB-KW"/>
</dbReference>
<dbReference type="Proteomes" id="UP000001542">
    <property type="component" value="Unassembled WGS sequence"/>
</dbReference>
<comment type="similarity">
    <text evidence="1">Belongs to the PDCD5 family.</text>
</comment>
<evidence type="ECO:0000313" key="4">
    <source>
        <dbReference type="Proteomes" id="UP000001542"/>
    </source>
</evidence>
<dbReference type="OrthoDB" id="10252486at2759"/>
<dbReference type="GO" id="GO:0005829">
    <property type="term" value="C:cytosol"/>
    <property type="evidence" value="ECO:0000318"/>
    <property type="project" value="GO_Central"/>
</dbReference>
<evidence type="ECO:0000256" key="1">
    <source>
        <dbReference type="ARBA" id="ARBA00010490"/>
    </source>
</evidence>
<dbReference type="InterPro" id="IPR002836">
    <property type="entry name" value="PDCD5-like"/>
</dbReference>
<protein>
    <submittedName>
        <fullName evidence="3">Double-stranded DNA-binding domain containing protein</fullName>
    </submittedName>
</protein>
<keyword evidence="3" id="KW-0238">DNA-binding</keyword>
<dbReference type="EMBL" id="DS113740">
    <property type="protein sequence ID" value="EAX96872.1"/>
    <property type="molecule type" value="Genomic_DNA"/>
</dbReference>
<keyword evidence="4" id="KW-1185">Reference proteome</keyword>
<dbReference type="SUPFAM" id="SSF46950">
    <property type="entry name" value="Double-stranded DNA-binding domain"/>
    <property type="match status" value="1"/>
</dbReference>
<dbReference type="FunCoup" id="A2FDZ3">
    <property type="interactions" value="486"/>
</dbReference>
<dbReference type="VEuPathDB" id="TrichDB:TVAGG3_0402270"/>
<dbReference type="RefSeq" id="XP_001309802.1">
    <property type="nucleotide sequence ID" value="XM_001309801.1"/>
</dbReference>
<dbReference type="InParanoid" id="A2FDZ3"/>
<reference evidence="3" key="2">
    <citation type="journal article" date="2007" name="Science">
        <title>Draft genome sequence of the sexually transmitted pathogen Trichomonas vaginalis.</title>
        <authorList>
            <person name="Carlton J.M."/>
            <person name="Hirt R.P."/>
            <person name="Silva J.C."/>
            <person name="Delcher A.L."/>
            <person name="Schatz M."/>
            <person name="Zhao Q."/>
            <person name="Wortman J.R."/>
            <person name="Bidwell S.L."/>
            <person name="Alsmark U.C.M."/>
            <person name="Besteiro S."/>
            <person name="Sicheritz-Ponten T."/>
            <person name="Noel C.J."/>
            <person name="Dacks J.B."/>
            <person name="Foster P.G."/>
            <person name="Simillion C."/>
            <person name="Van de Peer Y."/>
            <person name="Miranda-Saavedra D."/>
            <person name="Barton G.J."/>
            <person name="Westrop G.D."/>
            <person name="Mueller S."/>
            <person name="Dessi D."/>
            <person name="Fiori P.L."/>
            <person name="Ren Q."/>
            <person name="Paulsen I."/>
            <person name="Zhang H."/>
            <person name="Bastida-Corcuera F.D."/>
            <person name="Simoes-Barbosa A."/>
            <person name="Brown M.T."/>
            <person name="Hayes R.D."/>
            <person name="Mukherjee M."/>
            <person name="Okumura C.Y."/>
            <person name="Schneider R."/>
            <person name="Smith A.J."/>
            <person name="Vanacova S."/>
            <person name="Villalvazo M."/>
            <person name="Haas B.J."/>
            <person name="Pertea M."/>
            <person name="Feldblyum T.V."/>
            <person name="Utterback T.R."/>
            <person name="Shu C.L."/>
            <person name="Osoegawa K."/>
            <person name="de Jong P.J."/>
            <person name="Hrdy I."/>
            <person name="Horvathova L."/>
            <person name="Zubacova Z."/>
            <person name="Dolezal P."/>
            <person name="Malik S.B."/>
            <person name="Logsdon J.M. Jr."/>
            <person name="Henze K."/>
            <person name="Gupta A."/>
            <person name="Wang C.C."/>
            <person name="Dunne R.L."/>
            <person name="Upcroft J.A."/>
            <person name="Upcroft P."/>
            <person name="White O."/>
            <person name="Salzberg S.L."/>
            <person name="Tang P."/>
            <person name="Chiu C.-H."/>
            <person name="Lee Y.-S."/>
            <person name="Embley T.M."/>
            <person name="Coombs G.H."/>
            <person name="Mottram J.C."/>
            <person name="Tachezy J."/>
            <person name="Fraser-Liggett C.M."/>
            <person name="Johnson P.J."/>
        </authorList>
    </citation>
    <scope>NUCLEOTIDE SEQUENCE [LARGE SCALE GENOMIC DNA]</scope>
    <source>
        <strain evidence="3">G3</strain>
    </source>
</reference>
<evidence type="ECO:0000313" key="3">
    <source>
        <dbReference type="EMBL" id="EAX96872.1"/>
    </source>
</evidence>
<dbReference type="InterPro" id="IPR036883">
    <property type="entry name" value="PDCD5-like_sf"/>
</dbReference>
<name>A2FDZ3_TRIV3</name>
<dbReference type="PIRSF" id="PIRSF015730">
    <property type="entry name" value="TFAR19"/>
    <property type="match status" value="1"/>
</dbReference>
<feature type="region of interest" description="Disordered" evidence="2">
    <location>
        <begin position="84"/>
        <end position="109"/>
    </location>
</feature>
<dbReference type="GO" id="GO:0005634">
    <property type="term" value="C:nucleus"/>
    <property type="evidence" value="ECO:0000318"/>
    <property type="project" value="GO_Central"/>
</dbReference>
<dbReference type="VEuPathDB" id="TrichDB:TVAG_390790"/>
<proteinExistence type="inferred from homology"/>
<reference evidence="3" key="1">
    <citation type="submission" date="2006-10" db="EMBL/GenBank/DDBJ databases">
        <authorList>
            <person name="Amadeo P."/>
            <person name="Zhao Q."/>
            <person name="Wortman J."/>
            <person name="Fraser-Liggett C."/>
            <person name="Carlton J."/>
        </authorList>
    </citation>
    <scope>NUCLEOTIDE SEQUENCE</scope>
    <source>
        <strain evidence="3">G3</strain>
    </source>
</reference>
<dbReference type="AlphaFoldDB" id="A2FDZ3"/>
<dbReference type="OMA" id="QAENQEN"/>
<dbReference type="KEGG" id="tva:4754649"/>
<dbReference type="Gene3D" id="1.10.8.140">
    <property type="entry name" value="PDCD5-like"/>
    <property type="match status" value="1"/>
</dbReference>